<protein>
    <submittedName>
        <fullName evidence="1">Uncharacterized protein</fullName>
    </submittedName>
</protein>
<accession>A0A8S5V1D3</accession>
<sequence>MKELSEYTDEELKEELRRRIVIKIRGVAKNNRTPSWHIWEGTVVNRIEREGSLPRYRIDSQELRDNPEYKHLNKSHFFSLNTDFFVAKKFFPKIGDKVKLRYRITKEKTYSDSTIIIGANEQNLHCVIDLDTNNMIHYGSYKGCVAMLKRNKDSNLKIERYVKNQNQGNGSNN</sequence>
<name>A0A8S5V1D3_9CAUD</name>
<evidence type="ECO:0000313" key="1">
    <source>
        <dbReference type="EMBL" id="DAG00427.1"/>
    </source>
</evidence>
<proteinExistence type="predicted"/>
<organism evidence="1">
    <name type="scientific">Siphoviridae sp. ct3r22</name>
    <dbReference type="NCBI Taxonomy" id="2825325"/>
    <lineage>
        <taxon>Viruses</taxon>
        <taxon>Duplodnaviria</taxon>
        <taxon>Heunggongvirae</taxon>
        <taxon>Uroviricota</taxon>
        <taxon>Caudoviricetes</taxon>
    </lineage>
</organism>
<reference evidence="1" key="1">
    <citation type="journal article" date="2021" name="Proc. Natl. Acad. Sci. U.S.A.">
        <title>A Catalog of Tens of Thousands of Viruses from Human Metagenomes Reveals Hidden Associations with Chronic Diseases.</title>
        <authorList>
            <person name="Tisza M.J."/>
            <person name="Buck C.B."/>
        </authorList>
    </citation>
    <scope>NUCLEOTIDE SEQUENCE</scope>
    <source>
        <strain evidence="1">Ct3r22</strain>
    </source>
</reference>
<dbReference type="EMBL" id="BK016180">
    <property type="protein sequence ID" value="DAG00427.1"/>
    <property type="molecule type" value="Genomic_DNA"/>
</dbReference>